<dbReference type="InterPro" id="IPR050223">
    <property type="entry name" value="D-isomer_2-hydroxyacid_DH"/>
</dbReference>
<feature type="domain" description="D-isomer specific 2-hydroxyacid dehydrogenase catalytic" evidence="5">
    <location>
        <begin position="22"/>
        <end position="317"/>
    </location>
</feature>
<evidence type="ECO:0000259" key="5">
    <source>
        <dbReference type="Pfam" id="PF00389"/>
    </source>
</evidence>
<dbReference type="EMBL" id="HE965806">
    <property type="protein sequence ID" value="CCJ53440.1"/>
    <property type="molecule type" value="Genomic_DNA"/>
</dbReference>
<dbReference type="Proteomes" id="UP000007564">
    <property type="component" value="Chromosome"/>
</dbReference>
<keyword evidence="3" id="KW-0520">NAD</keyword>
<dbReference type="HOGENOM" id="CLU_019796_1_2_4"/>
<dbReference type="Gene3D" id="3.40.50.720">
    <property type="entry name" value="NAD(P)-binding Rossmann-like Domain"/>
    <property type="match status" value="2"/>
</dbReference>
<dbReference type="PANTHER" id="PTHR10996">
    <property type="entry name" value="2-HYDROXYACID DEHYDROGENASE-RELATED"/>
    <property type="match status" value="1"/>
</dbReference>
<dbReference type="RefSeq" id="WP_015064103.1">
    <property type="nucleotide sequence ID" value="NC_019382.1"/>
</dbReference>
<evidence type="ECO:0000313" key="7">
    <source>
        <dbReference type="EMBL" id="CCJ53440.1"/>
    </source>
</evidence>
<evidence type="ECO:0000256" key="2">
    <source>
        <dbReference type="ARBA" id="ARBA00023002"/>
    </source>
</evidence>
<feature type="domain" description="D-isomer specific 2-hydroxyacid dehydrogenase NAD-binding" evidence="6">
    <location>
        <begin position="113"/>
        <end position="286"/>
    </location>
</feature>
<evidence type="ECO:0000256" key="3">
    <source>
        <dbReference type="ARBA" id="ARBA00023027"/>
    </source>
</evidence>
<dbReference type="PANTHER" id="PTHR10996:SF178">
    <property type="entry name" value="2-HYDROXYACID DEHYDROGENASE YGL185C-RELATED"/>
    <property type="match status" value="1"/>
</dbReference>
<gene>
    <name evidence="7" type="ORF">BN112_1523</name>
</gene>
<dbReference type="SUPFAM" id="SSF52283">
    <property type="entry name" value="Formate/glycerate dehydrogenase catalytic domain-like"/>
    <property type="match status" value="1"/>
</dbReference>
<reference evidence="7 8" key="1">
    <citation type="journal article" date="2012" name="BMC Genomics">
        <title>Comparative genomics of the classical Bordetella subspecies: the evolution and exchange of virulence-associated diversity amongst closely related pathogens.</title>
        <authorList>
            <person name="Park J."/>
            <person name="Zhang Y."/>
            <person name="Buboltz A.M."/>
            <person name="Zhang X."/>
            <person name="Schuster S.C."/>
            <person name="Ahuja U."/>
            <person name="Liu M."/>
            <person name="Miller J.F."/>
            <person name="Sebaihia M."/>
            <person name="Bentley S.D."/>
            <person name="Parkhill J."/>
            <person name="Harvill E.T."/>
        </authorList>
    </citation>
    <scope>NUCLEOTIDE SEQUENCE [LARGE SCALE GENOMIC DNA]</scope>
    <source>
        <strain evidence="7 8">253</strain>
    </source>
</reference>
<dbReference type="Pfam" id="PF02826">
    <property type="entry name" value="2-Hacid_dh_C"/>
    <property type="match status" value="1"/>
</dbReference>
<dbReference type="GO" id="GO:0016618">
    <property type="term" value="F:hydroxypyruvate reductase [NAD(P)H] activity"/>
    <property type="evidence" value="ECO:0007669"/>
    <property type="project" value="TreeGrafter"/>
</dbReference>
<name>A0A0C6P470_BORBO</name>
<dbReference type="KEGG" id="bbh:BN112_1523"/>
<evidence type="ECO:0000256" key="4">
    <source>
        <dbReference type="RuleBase" id="RU003719"/>
    </source>
</evidence>
<dbReference type="GO" id="GO:0030267">
    <property type="term" value="F:glyoxylate reductase (NADPH) activity"/>
    <property type="evidence" value="ECO:0007669"/>
    <property type="project" value="TreeGrafter"/>
</dbReference>
<dbReference type="GO" id="GO:0051287">
    <property type="term" value="F:NAD binding"/>
    <property type="evidence" value="ECO:0007669"/>
    <property type="project" value="InterPro"/>
</dbReference>
<evidence type="ECO:0000259" key="6">
    <source>
        <dbReference type="Pfam" id="PF02826"/>
    </source>
</evidence>
<evidence type="ECO:0000313" key="8">
    <source>
        <dbReference type="Proteomes" id="UP000007564"/>
    </source>
</evidence>
<dbReference type="InterPro" id="IPR006139">
    <property type="entry name" value="D-isomer_2_OHA_DH_cat_dom"/>
</dbReference>
<dbReference type="Pfam" id="PF00389">
    <property type="entry name" value="2-Hacid_dh"/>
    <property type="match status" value="1"/>
</dbReference>
<dbReference type="GO" id="GO:0005829">
    <property type="term" value="C:cytosol"/>
    <property type="evidence" value="ECO:0007669"/>
    <property type="project" value="TreeGrafter"/>
</dbReference>
<dbReference type="OrthoDB" id="9805416at2"/>
<evidence type="ECO:0000256" key="1">
    <source>
        <dbReference type="ARBA" id="ARBA00022857"/>
    </source>
</evidence>
<comment type="similarity">
    <text evidence="4">Belongs to the D-isomer specific 2-hydroxyacid dehydrogenase family.</text>
</comment>
<dbReference type="PROSITE" id="PS00065">
    <property type="entry name" value="D_2_HYDROXYACID_DH_1"/>
    <property type="match status" value="1"/>
</dbReference>
<dbReference type="CDD" id="cd12156">
    <property type="entry name" value="HPPR"/>
    <property type="match status" value="1"/>
</dbReference>
<organism evidence="7 8">
    <name type="scientific">Bordetella bronchiseptica 253</name>
    <dbReference type="NCBI Taxonomy" id="568707"/>
    <lineage>
        <taxon>Bacteria</taxon>
        <taxon>Pseudomonadati</taxon>
        <taxon>Pseudomonadota</taxon>
        <taxon>Betaproteobacteria</taxon>
        <taxon>Burkholderiales</taxon>
        <taxon>Alcaligenaceae</taxon>
        <taxon>Bordetella</taxon>
    </lineage>
</organism>
<proteinExistence type="inferred from homology"/>
<dbReference type="InterPro" id="IPR006140">
    <property type="entry name" value="D-isomer_DH_NAD-bd"/>
</dbReference>
<dbReference type="SUPFAM" id="SSF51735">
    <property type="entry name" value="NAD(P)-binding Rossmann-fold domains"/>
    <property type="match status" value="1"/>
</dbReference>
<dbReference type="InterPro" id="IPR036291">
    <property type="entry name" value="NAD(P)-bd_dom_sf"/>
</dbReference>
<keyword evidence="1" id="KW-0521">NADP</keyword>
<keyword evidence="2 4" id="KW-0560">Oxidoreductase</keyword>
<sequence length="317" mass="33724">MTTKHRIIQVGSLAGSPTANRRLADEYDVLELWQQADRAAALAQHGKGITALVTSANFGANAALIDALPDLKAICSWGVGYETIDVDAARKRGVLVSNTPDVLTDCVADLAWGLLISGARRMAQGDRFVRAGQWGQVHGGIPLGTRVSGKNLGIIGLGRIGEAIARRGDGFDMQVRYHNRRRRDDVSYGYESSLADLARWADFLVVATVGGPGTRHLVNQEVLEALGPKGIIINIARGPVIDEAALVAALQAGKLGGAALDVFEHEPSVPDALKASDDTVLLPHIGSATFETRMAMENLMLDNLASFFKTGDVITPV</sequence>
<dbReference type="FunFam" id="3.40.50.720:FF:000213">
    <property type="entry name" value="Putative 2-hydroxyacid dehydrogenase"/>
    <property type="match status" value="1"/>
</dbReference>
<dbReference type="AlphaFoldDB" id="A0A0C6P470"/>
<protein>
    <submittedName>
        <fullName evidence="7">Putative D-isomer specific 2-hydroxyacid dehydrogenase</fullName>
    </submittedName>
</protein>
<dbReference type="InterPro" id="IPR029752">
    <property type="entry name" value="D-isomer_DH_CS1"/>
</dbReference>
<accession>A0A0C6P470</accession>